<name>A0ABT7UD34_9FIRM</name>
<dbReference type="EMBL" id="JAUDCG010000032">
    <property type="protein sequence ID" value="MDM8157532.1"/>
    <property type="molecule type" value="Genomic_DNA"/>
</dbReference>
<keyword evidence="4" id="KW-1185">Reference proteome</keyword>
<organism evidence="3 4">
    <name type="scientific">Amedibacillus dolichus</name>
    <dbReference type="NCBI Taxonomy" id="31971"/>
    <lineage>
        <taxon>Bacteria</taxon>
        <taxon>Bacillati</taxon>
        <taxon>Bacillota</taxon>
        <taxon>Erysipelotrichia</taxon>
        <taxon>Erysipelotrichales</taxon>
        <taxon>Erysipelotrichaceae</taxon>
        <taxon>Amedibacillus</taxon>
    </lineage>
</organism>
<evidence type="ECO:0000313" key="3">
    <source>
        <dbReference type="EMBL" id="MDM8157532.1"/>
    </source>
</evidence>
<dbReference type="RefSeq" id="WP_289607978.1">
    <property type="nucleotide sequence ID" value="NZ_JAUDCG010000032.1"/>
</dbReference>
<dbReference type="Pfam" id="PF00834">
    <property type="entry name" value="Ribul_P_3_epim"/>
    <property type="match status" value="1"/>
</dbReference>
<reference evidence="3 4" key="3">
    <citation type="submission" date="2023-06" db="EMBL/GenBank/DDBJ databases">
        <authorList>
            <person name="Zeman M."/>
            <person name="Kubasova T."/>
            <person name="Jahodarova E."/>
            <person name="Nykrynova M."/>
            <person name="Rychlik I."/>
        </authorList>
    </citation>
    <scope>NUCLEOTIDE SEQUENCE [LARGE SCALE GENOMIC DNA]</scope>
    <source>
        <strain evidence="3 4">ET39</strain>
    </source>
</reference>
<evidence type="ECO:0000256" key="1">
    <source>
        <dbReference type="ARBA" id="ARBA00022723"/>
    </source>
</evidence>
<keyword evidence="1" id="KW-0479">Metal-binding</keyword>
<accession>A0ABT7UD34</accession>
<keyword evidence="2" id="KW-0413">Isomerase</keyword>
<dbReference type="InterPro" id="IPR013785">
    <property type="entry name" value="Aldolase_TIM"/>
</dbReference>
<gene>
    <name evidence="3" type="ORF">QUV96_07765</name>
</gene>
<dbReference type="InterPro" id="IPR000056">
    <property type="entry name" value="Ribul_P_3_epim-like"/>
</dbReference>
<proteinExistence type="predicted"/>
<dbReference type="Gene3D" id="3.20.20.70">
    <property type="entry name" value="Aldolase class I"/>
    <property type="match status" value="1"/>
</dbReference>
<protein>
    <submittedName>
        <fullName evidence="3">Pentose-5-phosphate 3-epimerase</fullName>
    </submittedName>
</protein>
<comment type="caution">
    <text evidence="3">The sequence shown here is derived from an EMBL/GenBank/DDBJ whole genome shotgun (WGS) entry which is preliminary data.</text>
</comment>
<dbReference type="InterPro" id="IPR011060">
    <property type="entry name" value="RibuloseP-bd_barrel"/>
</dbReference>
<evidence type="ECO:0000256" key="2">
    <source>
        <dbReference type="ARBA" id="ARBA00023235"/>
    </source>
</evidence>
<sequence>MKHIKIAAGMAWCFPYGNVSAAMKEALDAGCDYCHSDAADMYDLKNQQLIGGHLIVKAVRDITEKPIECHLYAKDCDRLFIEKLAMVGCNMLILPVEHFIGAPLAYIINWCHEFGMKIGLTVGCYTPLCFLNEAIYDIDRLHIVIHGAGKKAKGEEDNPWPWRRSSLELIKEARKMIDEKNPDCELAVDGGIRPENLEPLVACNPDVFVFSSALYLDKEGITAGVKKCRKAIDEAVVKFGL</sequence>
<reference evidence="4" key="2">
    <citation type="submission" date="2023-06" db="EMBL/GenBank/DDBJ databases">
        <title>Identification and characterization of horizontal gene transfer across gut microbiota members of farm animals based on homology search.</title>
        <authorList>
            <person name="Zeman M."/>
            <person name="Kubasova T."/>
            <person name="Jahodarova E."/>
            <person name="Nykrynova M."/>
            <person name="Rychlik I."/>
        </authorList>
    </citation>
    <scope>NUCLEOTIDE SEQUENCE [LARGE SCALE GENOMIC DNA]</scope>
    <source>
        <strain evidence="4">ET39</strain>
    </source>
</reference>
<reference evidence="3 4" key="1">
    <citation type="submission" date="2023-06" db="EMBL/GenBank/DDBJ databases">
        <title>Identification and characterization of horizontal gene transfer across gut microbiota members of farm animals based on homology search.</title>
        <authorList>
            <person name="Schwarzerova J."/>
            <person name="Nykrynova M."/>
            <person name="Jureckova K."/>
            <person name="Cejkova D."/>
            <person name="Rychlik I."/>
        </authorList>
    </citation>
    <scope>NUCLEOTIDE SEQUENCE [LARGE SCALE GENOMIC DNA]</scope>
    <source>
        <strain evidence="3 4">ET39</strain>
    </source>
</reference>
<dbReference type="PANTHER" id="PTHR11749">
    <property type="entry name" value="RIBULOSE-5-PHOSPHATE-3-EPIMERASE"/>
    <property type="match status" value="1"/>
</dbReference>
<evidence type="ECO:0000313" key="4">
    <source>
        <dbReference type="Proteomes" id="UP001529340"/>
    </source>
</evidence>
<dbReference type="Proteomes" id="UP001529340">
    <property type="component" value="Unassembled WGS sequence"/>
</dbReference>
<dbReference type="SUPFAM" id="SSF51366">
    <property type="entry name" value="Ribulose-phoshate binding barrel"/>
    <property type="match status" value="1"/>
</dbReference>